<keyword evidence="3" id="KW-1185">Reference proteome</keyword>
<feature type="region of interest" description="Disordered" evidence="1">
    <location>
        <begin position="1"/>
        <end position="71"/>
    </location>
</feature>
<evidence type="ECO:0000256" key="1">
    <source>
        <dbReference type="SAM" id="MobiDB-lite"/>
    </source>
</evidence>
<feature type="region of interest" description="Disordered" evidence="1">
    <location>
        <begin position="160"/>
        <end position="237"/>
    </location>
</feature>
<feature type="compositionally biased region" description="Basic and acidic residues" evidence="1">
    <location>
        <begin position="182"/>
        <end position="193"/>
    </location>
</feature>
<feature type="compositionally biased region" description="Polar residues" evidence="1">
    <location>
        <begin position="195"/>
        <end position="210"/>
    </location>
</feature>
<dbReference type="EMBL" id="JAKJXO020000021">
    <property type="protein sequence ID" value="KAL1592386.1"/>
    <property type="molecule type" value="Genomic_DNA"/>
</dbReference>
<feature type="region of interest" description="Disordered" evidence="1">
    <location>
        <begin position="522"/>
        <end position="607"/>
    </location>
</feature>
<feature type="compositionally biased region" description="Basic and acidic residues" evidence="1">
    <location>
        <begin position="471"/>
        <end position="483"/>
    </location>
</feature>
<feature type="region of interest" description="Disordered" evidence="1">
    <location>
        <begin position="100"/>
        <end position="133"/>
    </location>
</feature>
<feature type="compositionally biased region" description="Polar residues" evidence="1">
    <location>
        <begin position="223"/>
        <end position="234"/>
    </location>
</feature>
<gene>
    <name evidence="2" type="ORF">SLS60_011465</name>
</gene>
<organism evidence="2 3">
    <name type="scientific">Paraconiothyrium brasiliense</name>
    <dbReference type="NCBI Taxonomy" id="300254"/>
    <lineage>
        <taxon>Eukaryota</taxon>
        <taxon>Fungi</taxon>
        <taxon>Dikarya</taxon>
        <taxon>Ascomycota</taxon>
        <taxon>Pezizomycotina</taxon>
        <taxon>Dothideomycetes</taxon>
        <taxon>Pleosporomycetidae</taxon>
        <taxon>Pleosporales</taxon>
        <taxon>Massarineae</taxon>
        <taxon>Didymosphaeriaceae</taxon>
        <taxon>Paraconiothyrium</taxon>
    </lineage>
</organism>
<comment type="caution">
    <text evidence="2">The sequence shown here is derived from an EMBL/GenBank/DDBJ whole genome shotgun (WGS) entry which is preliminary data.</text>
</comment>
<name>A0ABR3QJQ1_9PLEO</name>
<evidence type="ECO:0000313" key="3">
    <source>
        <dbReference type="Proteomes" id="UP001521785"/>
    </source>
</evidence>
<feature type="compositionally biased region" description="Basic and acidic residues" evidence="1">
    <location>
        <begin position="572"/>
        <end position="595"/>
    </location>
</feature>
<dbReference type="Proteomes" id="UP001521785">
    <property type="component" value="Unassembled WGS sequence"/>
</dbReference>
<reference evidence="2 3" key="1">
    <citation type="submission" date="2024-02" db="EMBL/GenBank/DDBJ databases">
        <title>De novo assembly and annotation of 12 fungi associated with fruit tree decline syndrome in Ontario, Canada.</title>
        <authorList>
            <person name="Sulman M."/>
            <person name="Ellouze W."/>
            <person name="Ilyukhin E."/>
        </authorList>
    </citation>
    <scope>NUCLEOTIDE SEQUENCE [LARGE SCALE GENOMIC DNA]</scope>
    <source>
        <strain evidence="2 3">M42-189</strain>
    </source>
</reference>
<feature type="compositionally biased region" description="Polar residues" evidence="1">
    <location>
        <begin position="544"/>
        <end position="571"/>
    </location>
</feature>
<accession>A0ABR3QJQ1</accession>
<evidence type="ECO:0000313" key="2">
    <source>
        <dbReference type="EMBL" id="KAL1592386.1"/>
    </source>
</evidence>
<dbReference type="InterPro" id="IPR018822">
    <property type="entry name" value="UPF0646"/>
</dbReference>
<feature type="region of interest" description="Disordered" evidence="1">
    <location>
        <begin position="418"/>
        <end position="439"/>
    </location>
</feature>
<sequence>MSTAALSAPRLGVTVSDTMDLHSDDGLGNGDVDIDLDLRSTGGVDDDESLRDAGTDAGQDMQPVSGDQDDFMADNEDLIEEDAVDEDVDLDLQPHSTDHIAALEQRLPQQDDPEEDLIDYSDEEDAAADGTAVAADVGQADTEDYSLVAEEGADHAAVDTISRPGDHAGEVETASQPATVTHKREEDLSREQEQEPYTLQQHGKASPQQEDISKHEEHDGFETSAQEETQSQPRGASEPAIFSTATGVGDSYIAQGGQDDQDFNLHPVNVNFNGKDYWLFQHHDYEGSGDYLLDDTSFLKQPLHAVINACREALSALEVIVPSDLELGFRLDSLHHVELYEEHSTCAFFSLNDILRVYLQLYAHDGITDPEYFCITLLSRPRVSSLLAELSRAATEGIGYSGLDNVITSGQSLFSIHNEHSPTGYSSGEWEEGDEREVSNAQAHIDGDEQDDHEEDHHEGHDEDDVQAPYEQEHGDEEWHPETNDGDQPEPESAAVSATDNANTENAIASTNQYVEHTAASEQNFQDPQDDFIDYSDDEDTQDAPGNQIQASRVSSASATVQGDEPLQTQDYVKHVVEDEQQSKHDDEATHDRQTGVDAGAFAGYDGNDYSYEGFDRRASGGNYEEEYEQDYSDGQELESYPAYDDAQAIVEHTNPLGDPEQQPVDHADDHQVFVGSNVGEPDVVDDTSERANDFLEFDDTTAAPQQPVDNQAAEDEIDYSDEEDGAVSQAPVAASVAAATVVASSTGPLNLSPQGQKRTIDEVGNVVDAFTSTGMLPRKRPNLQHNTDQ</sequence>
<proteinExistence type="predicted"/>
<feature type="region of interest" description="Disordered" evidence="1">
    <location>
        <begin position="470"/>
        <end position="499"/>
    </location>
</feature>
<feature type="compositionally biased region" description="Basic and acidic residues" evidence="1">
    <location>
        <begin position="211"/>
        <end position="221"/>
    </location>
</feature>
<feature type="compositionally biased region" description="Acidic residues" evidence="1">
    <location>
        <begin position="111"/>
        <end position="127"/>
    </location>
</feature>
<dbReference type="Pfam" id="PF10336">
    <property type="entry name" value="DUF2420"/>
    <property type="match status" value="1"/>
</dbReference>
<protein>
    <submittedName>
        <fullName evidence="2">Uncharacterized protein</fullName>
    </submittedName>
</protein>
<feature type="compositionally biased region" description="Acidic residues" evidence="1">
    <location>
        <begin position="528"/>
        <end position="542"/>
    </location>
</feature>